<evidence type="ECO:0000256" key="2">
    <source>
        <dbReference type="ARBA" id="ARBA00023043"/>
    </source>
</evidence>
<protein>
    <submittedName>
        <fullName evidence="4">Ankyrin repeat-containing protein</fullName>
    </submittedName>
</protein>
<keyword evidence="1" id="KW-0677">Repeat</keyword>
<dbReference type="InterPro" id="IPR002110">
    <property type="entry name" value="Ankyrin_rpt"/>
</dbReference>
<sequence length="186" mass="20266">MGEEQSFQKKDGKAVDRGTDDGELRDLLCKQNQSGETALYVTAECGNADLVRELINYCDIVLAGIQARKGFDAFHIAAMQGDLEVLKILMEANVDLSIPFDPYNTTALHTAASQVHAVVVNFLLEKGSNLATIVRSNGKISFSAARNGHLEIVKSLLSKEPGIATRTDKKGQTSLHMAVKGIMFKW</sequence>
<evidence type="ECO:0000256" key="3">
    <source>
        <dbReference type="PROSITE-ProRule" id="PRU00023"/>
    </source>
</evidence>
<dbReference type="PROSITE" id="PS50297">
    <property type="entry name" value="ANK_REP_REGION"/>
    <property type="match status" value="2"/>
</dbReference>
<keyword evidence="2 3" id="KW-0040">ANK repeat</keyword>
<dbReference type="SUPFAM" id="SSF48403">
    <property type="entry name" value="Ankyrin repeat"/>
    <property type="match status" value="1"/>
</dbReference>
<dbReference type="PROSITE" id="PS50088">
    <property type="entry name" value="ANK_REPEAT"/>
    <property type="match status" value="2"/>
</dbReference>
<dbReference type="SMART" id="SM00248">
    <property type="entry name" value="ANK"/>
    <property type="match status" value="4"/>
</dbReference>
<dbReference type="PANTHER" id="PTHR24186">
    <property type="entry name" value="PROTEIN PHOSPHATASE 1 REGULATORY SUBUNIT"/>
    <property type="match status" value="1"/>
</dbReference>
<dbReference type="Pfam" id="PF00023">
    <property type="entry name" value="Ank"/>
    <property type="match status" value="1"/>
</dbReference>
<name>A0A6A2ZDP1_HIBSY</name>
<evidence type="ECO:0000313" key="4">
    <source>
        <dbReference type="EMBL" id="KAE8689763.1"/>
    </source>
</evidence>
<evidence type="ECO:0000256" key="1">
    <source>
        <dbReference type="ARBA" id="ARBA00022737"/>
    </source>
</evidence>
<accession>A0A6A2ZDP1</accession>
<feature type="repeat" description="ANK" evidence="3">
    <location>
        <begin position="103"/>
        <end position="135"/>
    </location>
</feature>
<organism evidence="4 5">
    <name type="scientific">Hibiscus syriacus</name>
    <name type="common">Rose of Sharon</name>
    <dbReference type="NCBI Taxonomy" id="106335"/>
    <lineage>
        <taxon>Eukaryota</taxon>
        <taxon>Viridiplantae</taxon>
        <taxon>Streptophyta</taxon>
        <taxon>Embryophyta</taxon>
        <taxon>Tracheophyta</taxon>
        <taxon>Spermatophyta</taxon>
        <taxon>Magnoliopsida</taxon>
        <taxon>eudicotyledons</taxon>
        <taxon>Gunneridae</taxon>
        <taxon>Pentapetalae</taxon>
        <taxon>rosids</taxon>
        <taxon>malvids</taxon>
        <taxon>Malvales</taxon>
        <taxon>Malvaceae</taxon>
        <taxon>Malvoideae</taxon>
        <taxon>Hibiscus</taxon>
    </lineage>
</organism>
<dbReference type="GO" id="GO:0005886">
    <property type="term" value="C:plasma membrane"/>
    <property type="evidence" value="ECO:0007669"/>
    <property type="project" value="TreeGrafter"/>
</dbReference>
<feature type="repeat" description="ANK" evidence="3">
    <location>
        <begin position="69"/>
        <end position="101"/>
    </location>
</feature>
<dbReference type="Proteomes" id="UP000436088">
    <property type="component" value="Unassembled WGS sequence"/>
</dbReference>
<dbReference type="EMBL" id="VEPZ02001167">
    <property type="protein sequence ID" value="KAE8689763.1"/>
    <property type="molecule type" value="Genomic_DNA"/>
</dbReference>
<dbReference type="Pfam" id="PF12796">
    <property type="entry name" value="Ank_2"/>
    <property type="match status" value="1"/>
</dbReference>
<keyword evidence="5" id="KW-1185">Reference proteome</keyword>
<evidence type="ECO:0000313" key="5">
    <source>
        <dbReference type="Proteomes" id="UP000436088"/>
    </source>
</evidence>
<proteinExistence type="predicted"/>
<gene>
    <name evidence="4" type="ORF">F3Y22_tig00110931pilonHSYRG00055</name>
</gene>
<comment type="caution">
    <text evidence="4">The sequence shown here is derived from an EMBL/GenBank/DDBJ whole genome shotgun (WGS) entry which is preliminary data.</text>
</comment>
<dbReference type="AlphaFoldDB" id="A0A6A2ZDP1"/>
<dbReference type="Pfam" id="PF13637">
    <property type="entry name" value="Ank_4"/>
    <property type="match status" value="1"/>
</dbReference>
<dbReference type="Gene3D" id="1.25.40.20">
    <property type="entry name" value="Ankyrin repeat-containing domain"/>
    <property type="match status" value="2"/>
</dbReference>
<dbReference type="InterPro" id="IPR036770">
    <property type="entry name" value="Ankyrin_rpt-contain_sf"/>
</dbReference>
<dbReference type="PANTHER" id="PTHR24186:SF26">
    <property type="entry name" value="ANKYRIN REPEAT PLANT PROTEIN"/>
    <property type="match status" value="1"/>
</dbReference>
<reference evidence="4" key="1">
    <citation type="submission" date="2019-09" db="EMBL/GenBank/DDBJ databases">
        <title>Draft genome information of white flower Hibiscus syriacus.</title>
        <authorList>
            <person name="Kim Y.-M."/>
        </authorList>
    </citation>
    <scope>NUCLEOTIDE SEQUENCE [LARGE SCALE GENOMIC DNA]</scope>
    <source>
        <strain evidence="4">YM2019G1</strain>
    </source>
</reference>